<feature type="domain" description="Di19 zinc-binding" evidence="1">
    <location>
        <begin position="159"/>
        <end position="212"/>
    </location>
</feature>
<dbReference type="Proteomes" id="UP001054857">
    <property type="component" value="Unassembled WGS sequence"/>
</dbReference>
<keyword evidence="3" id="KW-1185">Reference proteome</keyword>
<dbReference type="Pfam" id="PF05605">
    <property type="entry name" value="zf-Di19"/>
    <property type="match status" value="1"/>
</dbReference>
<comment type="caution">
    <text evidence="2">The sequence shown here is derived from an EMBL/GenBank/DDBJ whole genome shotgun (WGS) entry which is preliminary data.</text>
</comment>
<reference evidence="2 3" key="1">
    <citation type="journal article" date="2021" name="Sci. Rep.">
        <title>Genome sequencing of the multicellular alga Astrephomene provides insights into convergent evolution of germ-soma differentiation.</title>
        <authorList>
            <person name="Yamashita S."/>
            <person name="Yamamoto K."/>
            <person name="Matsuzaki R."/>
            <person name="Suzuki S."/>
            <person name="Yamaguchi H."/>
            <person name="Hirooka S."/>
            <person name="Minakuchi Y."/>
            <person name="Miyagishima S."/>
            <person name="Kawachi M."/>
            <person name="Toyoda A."/>
            <person name="Nozaki H."/>
        </authorList>
    </citation>
    <scope>NUCLEOTIDE SEQUENCE [LARGE SCALE GENOMIC DNA]</scope>
    <source>
        <strain evidence="2 3">NIES-4017</strain>
    </source>
</reference>
<proteinExistence type="predicted"/>
<evidence type="ECO:0000313" key="3">
    <source>
        <dbReference type="Proteomes" id="UP001054857"/>
    </source>
</evidence>
<dbReference type="EMBL" id="BMAR01000010">
    <property type="protein sequence ID" value="GFR45433.1"/>
    <property type="molecule type" value="Genomic_DNA"/>
</dbReference>
<feature type="non-terminal residue" evidence="2">
    <location>
        <position position="265"/>
    </location>
</feature>
<protein>
    <recommendedName>
        <fullName evidence="1">Di19 zinc-binding domain-containing protein</fullName>
    </recommendedName>
</protein>
<gene>
    <name evidence="2" type="ORF">Agub_g6812</name>
</gene>
<dbReference type="AlphaFoldDB" id="A0AAD3DPG5"/>
<organism evidence="2 3">
    <name type="scientific">Astrephomene gubernaculifera</name>
    <dbReference type="NCBI Taxonomy" id="47775"/>
    <lineage>
        <taxon>Eukaryota</taxon>
        <taxon>Viridiplantae</taxon>
        <taxon>Chlorophyta</taxon>
        <taxon>core chlorophytes</taxon>
        <taxon>Chlorophyceae</taxon>
        <taxon>CS clade</taxon>
        <taxon>Chlamydomonadales</taxon>
        <taxon>Astrephomenaceae</taxon>
        <taxon>Astrephomene</taxon>
    </lineage>
</organism>
<dbReference type="InterPro" id="IPR008598">
    <property type="entry name" value="Di19_Zn-bd"/>
</dbReference>
<evidence type="ECO:0000313" key="2">
    <source>
        <dbReference type="EMBL" id="GFR45433.1"/>
    </source>
</evidence>
<sequence length="265" mass="29477">MLSRRPASLPLSKQLAPPCFPACFRVSRYRRNLSAKAMSNYAHGLCVWPTAGALPAASSTGFLKVLPADLAQLQQWVSTSPRNLLTVIIALPHWDFRLISALTYISRTCFIVVWHPDATEDPIARIKAFEAGARMVTNDEEHLQEALRLITGVHGNGNLQCPWCGLSGLSTLELWQHQPLYHIYELDKGNVACPACSKPTSRLTRHINLTHGPAPLVDERTGVFALAIIRRPSDGKFLLVQVTGILTVESLRRGMWRRIIFLAEP</sequence>
<accession>A0AAD3DPG5</accession>
<evidence type="ECO:0000259" key="1">
    <source>
        <dbReference type="Pfam" id="PF05605"/>
    </source>
</evidence>
<name>A0AAD3DPG5_9CHLO</name>